<name>A0AAD9GBZ8_BABDI</name>
<dbReference type="Proteomes" id="UP001195914">
    <property type="component" value="Unassembled WGS sequence"/>
</dbReference>
<protein>
    <submittedName>
        <fullName evidence="2">Variant erythrocyte surface antigen-1 family protein</fullName>
    </submittedName>
</protein>
<sequence length="732" mass="82705">MVCYMYYTDVFVGTNNDINNLKKALKAELPESGLNGDLESQLTALASGLKSFLDGIKNNGSQYVSSYDKATWKELCEKCKCKLFSNSSCNCSCRSSDVCEPSQCCENCNVKKAAKIFLGFIPCLYYALDYLYKQCNGKGGWSSHKIINKDSSLHRFLRGMGYLKKDLKDDLQASQIPGLLQDLFSSDSKFKKLYDFVSKNYLPSTSIVSPSDSQPKTVRDILLWLSGLPFTSGFKALLNHCERLCDSTKNSVKFIDFKTSLFDSCFLSPFVLGAIEGSKSDEEALKGFPPYKSEWQKFLYPEDPSDLLEMLCEYVRKIYTALTFLKFQCERGRDQAGWQDCYYGKSCQTTGTFSPSNSDCSCPNSKTYLCTKDHSGKCSSPSSGSCSSPCPHPLQRFLCDGSEDSQKFRTPFKPPEGFPKMGFSKENLSSTARDGWSLYHVLKAFCQDGFYPLTRLLQFSLCIFRNPPETLGELFVFFKKLKNPSVFKSQLNTAFVEWISKEPGRPDGQNFTNALKTALETLKGSSHSSSHPNDLRSLSECHAPKAFTCGPYLNPLTGDVYNIFIEDSPGMYLSWICYLPKDFKTLLEEFQGEFLDCCSSGSSSCKFVTCPCILPKLYKYGFTFMKASTLNDKNKKCSDFITQLKAFVTKSTLDKLIAEIEAFLWSIRKPFFLFILAFWAFVISYFLYVQLYKLDILELNSHDHPAWSFKIPPSILFSDSSSKLKDLSYFSL</sequence>
<organism evidence="2 3">
    <name type="scientific">Babesia divergens</name>
    <dbReference type="NCBI Taxonomy" id="32595"/>
    <lineage>
        <taxon>Eukaryota</taxon>
        <taxon>Sar</taxon>
        <taxon>Alveolata</taxon>
        <taxon>Apicomplexa</taxon>
        <taxon>Aconoidasida</taxon>
        <taxon>Piroplasmida</taxon>
        <taxon>Babesiidae</taxon>
        <taxon>Babesia</taxon>
    </lineage>
</organism>
<keyword evidence="3" id="KW-1185">Reference proteome</keyword>
<proteinExistence type="predicted"/>
<keyword evidence="1" id="KW-0472">Membrane</keyword>
<keyword evidence="1" id="KW-1133">Transmembrane helix</keyword>
<evidence type="ECO:0000313" key="3">
    <source>
        <dbReference type="Proteomes" id="UP001195914"/>
    </source>
</evidence>
<evidence type="ECO:0000256" key="1">
    <source>
        <dbReference type="SAM" id="Phobius"/>
    </source>
</evidence>
<feature type="transmembrane region" description="Helical" evidence="1">
    <location>
        <begin position="671"/>
        <end position="689"/>
    </location>
</feature>
<dbReference type="EMBL" id="JAHBMH010000045">
    <property type="protein sequence ID" value="KAK1935547.1"/>
    <property type="molecule type" value="Genomic_DNA"/>
</dbReference>
<accession>A0AAD9GBZ8</accession>
<evidence type="ECO:0000313" key="2">
    <source>
        <dbReference type="EMBL" id="KAK1935547.1"/>
    </source>
</evidence>
<reference evidence="2" key="1">
    <citation type="journal article" date="2014" name="Nucleic Acids Res.">
        <title>The evolutionary dynamics of variant antigen genes in Babesia reveal a history of genomic innovation underlying host-parasite interaction.</title>
        <authorList>
            <person name="Jackson A.P."/>
            <person name="Otto T.D."/>
            <person name="Darby A."/>
            <person name="Ramaprasad A."/>
            <person name="Xia D."/>
            <person name="Echaide I.E."/>
            <person name="Farber M."/>
            <person name="Gahlot S."/>
            <person name="Gamble J."/>
            <person name="Gupta D."/>
            <person name="Gupta Y."/>
            <person name="Jackson L."/>
            <person name="Malandrin L."/>
            <person name="Malas T.B."/>
            <person name="Moussa E."/>
            <person name="Nair M."/>
            <person name="Reid A.J."/>
            <person name="Sanders M."/>
            <person name="Sharma J."/>
            <person name="Tracey A."/>
            <person name="Quail M.A."/>
            <person name="Weir W."/>
            <person name="Wastling J.M."/>
            <person name="Hall N."/>
            <person name="Willadsen P."/>
            <person name="Lingelbach K."/>
            <person name="Shiels B."/>
            <person name="Tait A."/>
            <person name="Berriman M."/>
            <person name="Allred D.R."/>
            <person name="Pain A."/>
        </authorList>
    </citation>
    <scope>NUCLEOTIDE SEQUENCE</scope>
    <source>
        <strain evidence="2">1802A</strain>
    </source>
</reference>
<reference evidence="2" key="2">
    <citation type="submission" date="2021-05" db="EMBL/GenBank/DDBJ databases">
        <authorList>
            <person name="Pain A."/>
        </authorList>
    </citation>
    <scope>NUCLEOTIDE SEQUENCE</scope>
    <source>
        <strain evidence="2">1802A</strain>
    </source>
</reference>
<gene>
    <name evidence="2" type="ORF">X943_002416</name>
</gene>
<keyword evidence="1" id="KW-0812">Transmembrane</keyword>
<dbReference type="AlphaFoldDB" id="A0AAD9GBZ8"/>
<comment type="caution">
    <text evidence="2">The sequence shown here is derived from an EMBL/GenBank/DDBJ whole genome shotgun (WGS) entry which is preliminary data.</text>
</comment>